<comment type="subcellular location">
    <subcellularLocation>
        <location evidence="1">Cell envelope</location>
    </subcellularLocation>
</comment>
<evidence type="ECO:0000256" key="4">
    <source>
        <dbReference type="SAM" id="Coils"/>
    </source>
</evidence>
<evidence type="ECO:0000313" key="8">
    <source>
        <dbReference type="EMBL" id="NLR93902.1"/>
    </source>
</evidence>
<dbReference type="Proteomes" id="UP000585050">
    <property type="component" value="Unassembled WGS sequence"/>
</dbReference>
<dbReference type="Gene3D" id="2.40.30.170">
    <property type="match status" value="1"/>
</dbReference>
<feature type="domain" description="CusB-like beta-barrel" evidence="6">
    <location>
        <begin position="207"/>
        <end position="277"/>
    </location>
</feature>
<evidence type="ECO:0000256" key="1">
    <source>
        <dbReference type="ARBA" id="ARBA00004196"/>
    </source>
</evidence>
<evidence type="ECO:0000313" key="9">
    <source>
        <dbReference type="Proteomes" id="UP000585050"/>
    </source>
</evidence>
<dbReference type="InterPro" id="IPR058627">
    <property type="entry name" value="MdtA-like_C"/>
</dbReference>
<dbReference type="Pfam" id="PF25967">
    <property type="entry name" value="RND-MFP_C"/>
    <property type="match status" value="1"/>
</dbReference>
<dbReference type="GO" id="GO:0015562">
    <property type="term" value="F:efflux transmembrane transporter activity"/>
    <property type="evidence" value="ECO:0007669"/>
    <property type="project" value="TreeGrafter"/>
</dbReference>
<keyword evidence="3" id="KW-0813">Transport</keyword>
<name>A0A7X8XY58_9BACT</name>
<dbReference type="AlphaFoldDB" id="A0A7X8XY58"/>
<evidence type="ECO:0000259" key="7">
    <source>
        <dbReference type="Pfam" id="PF25967"/>
    </source>
</evidence>
<evidence type="ECO:0000256" key="2">
    <source>
        <dbReference type="ARBA" id="ARBA00009477"/>
    </source>
</evidence>
<dbReference type="PROSITE" id="PS51257">
    <property type="entry name" value="PROKAR_LIPOPROTEIN"/>
    <property type="match status" value="1"/>
</dbReference>
<proteinExistence type="inferred from homology"/>
<sequence length="360" mass="39916">MKNIKFLYPFLAVLMISISCTNEQYEEEKAIRSVRYLKIEKQNIDDKRTYSGYAVASQEVELSFRNNGIVTEKLVKVGQKVKKGDLLMRLDNVKAKLSFEQSLSALNAAKSDMLTAKSEYIRGKVLYEKGNFTLSKYETLKNTFENAINQYASAERKLAIDKEQIRFGYIYAPKDGTIAAVEANLNETVSNGQTVIKLNEGDGINVMVGVPENVISQIHQHETVALNFTSSDEILSGRVTEISPIIDNESATFPVKIELEEIASSIYSGMVAEVTFNFSSDQEVHTSIVLPLSAVGEDQEGNFVYYITKDQGDTATVHKRKIQVGDLLDHGIIIESGLTEGDMIVTAGLQTLLTGQTVKL</sequence>
<comment type="similarity">
    <text evidence="2">Belongs to the membrane fusion protein (MFP) (TC 8.A.1) family.</text>
</comment>
<feature type="domain" description="Multidrug resistance protein MdtA-like C-terminal permuted SH3" evidence="7">
    <location>
        <begin position="288"/>
        <end position="351"/>
    </location>
</feature>
<dbReference type="Gene3D" id="2.40.420.20">
    <property type="match status" value="1"/>
</dbReference>
<dbReference type="InterPro" id="IPR058792">
    <property type="entry name" value="Beta-barrel_RND_2"/>
</dbReference>
<gene>
    <name evidence="8" type="ORF">HGP29_22060</name>
</gene>
<dbReference type="InterPro" id="IPR006143">
    <property type="entry name" value="RND_pump_MFP"/>
</dbReference>
<accession>A0A7X8XY58</accession>
<feature type="domain" description="Multidrug resistance protein MdtA-like barrel-sandwich hybrid" evidence="5">
    <location>
        <begin position="60"/>
        <end position="194"/>
    </location>
</feature>
<evidence type="ECO:0000256" key="3">
    <source>
        <dbReference type="ARBA" id="ARBA00022448"/>
    </source>
</evidence>
<dbReference type="EMBL" id="JABAIL010000008">
    <property type="protein sequence ID" value="NLR93902.1"/>
    <property type="molecule type" value="Genomic_DNA"/>
</dbReference>
<keyword evidence="4" id="KW-0175">Coiled coil</keyword>
<evidence type="ECO:0000259" key="6">
    <source>
        <dbReference type="Pfam" id="PF25954"/>
    </source>
</evidence>
<evidence type="ECO:0000259" key="5">
    <source>
        <dbReference type="Pfam" id="PF25917"/>
    </source>
</evidence>
<dbReference type="NCBIfam" id="TIGR01730">
    <property type="entry name" value="RND_mfp"/>
    <property type="match status" value="1"/>
</dbReference>
<keyword evidence="9" id="KW-1185">Reference proteome</keyword>
<dbReference type="Gene3D" id="1.10.287.470">
    <property type="entry name" value="Helix hairpin bin"/>
    <property type="match status" value="1"/>
</dbReference>
<dbReference type="RefSeq" id="WP_168884609.1">
    <property type="nucleotide sequence ID" value="NZ_JABAIL010000008.1"/>
</dbReference>
<dbReference type="SUPFAM" id="SSF111369">
    <property type="entry name" value="HlyD-like secretion proteins"/>
    <property type="match status" value="1"/>
</dbReference>
<dbReference type="InterPro" id="IPR058625">
    <property type="entry name" value="MdtA-like_BSH"/>
</dbReference>
<dbReference type="Gene3D" id="2.40.50.100">
    <property type="match status" value="1"/>
</dbReference>
<feature type="coiled-coil region" evidence="4">
    <location>
        <begin position="137"/>
        <end position="164"/>
    </location>
</feature>
<dbReference type="Pfam" id="PF25954">
    <property type="entry name" value="Beta-barrel_RND_2"/>
    <property type="match status" value="1"/>
</dbReference>
<comment type="caution">
    <text evidence="8">The sequence shown here is derived from an EMBL/GenBank/DDBJ whole genome shotgun (WGS) entry which is preliminary data.</text>
</comment>
<dbReference type="Pfam" id="PF25917">
    <property type="entry name" value="BSH_RND"/>
    <property type="match status" value="1"/>
</dbReference>
<reference evidence="8 9" key="1">
    <citation type="submission" date="2020-04" db="EMBL/GenBank/DDBJ databases">
        <title>Flammeovirga sp. SR4, a novel species isolated from seawater.</title>
        <authorList>
            <person name="Wang X."/>
        </authorList>
    </citation>
    <scope>NUCLEOTIDE SEQUENCE [LARGE SCALE GENOMIC DNA]</scope>
    <source>
        <strain evidence="8 9">SR4</strain>
    </source>
</reference>
<dbReference type="PANTHER" id="PTHR30469:SF20">
    <property type="entry name" value="EFFLUX RND TRANSPORTER PERIPLASMIC ADAPTOR SUBUNIT"/>
    <property type="match status" value="1"/>
</dbReference>
<organism evidence="8 9">
    <name type="scientific">Flammeovirga agarivorans</name>
    <dbReference type="NCBI Taxonomy" id="2726742"/>
    <lineage>
        <taxon>Bacteria</taxon>
        <taxon>Pseudomonadati</taxon>
        <taxon>Bacteroidota</taxon>
        <taxon>Cytophagia</taxon>
        <taxon>Cytophagales</taxon>
        <taxon>Flammeovirgaceae</taxon>
        <taxon>Flammeovirga</taxon>
    </lineage>
</organism>
<dbReference type="GO" id="GO:1990281">
    <property type="term" value="C:efflux pump complex"/>
    <property type="evidence" value="ECO:0007669"/>
    <property type="project" value="TreeGrafter"/>
</dbReference>
<dbReference type="PANTHER" id="PTHR30469">
    <property type="entry name" value="MULTIDRUG RESISTANCE PROTEIN MDTA"/>
    <property type="match status" value="1"/>
</dbReference>
<protein>
    <submittedName>
        <fullName evidence="8">Efflux RND transporter periplasmic adaptor subunit</fullName>
    </submittedName>
</protein>